<dbReference type="GO" id="GO:0003777">
    <property type="term" value="F:microtubule motor activity"/>
    <property type="evidence" value="ECO:0007669"/>
    <property type="project" value="InterPro"/>
</dbReference>
<reference evidence="10 11" key="1">
    <citation type="submission" date="2016-10" db="EMBL/GenBank/DDBJ databases">
        <authorList>
            <person name="Cai Z."/>
        </authorList>
    </citation>
    <scope>NUCLEOTIDE SEQUENCE [LARGE SCALE GENOMIC DNA]</scope>
</reference>
<accession>A0A383VNE9</accession>
<keyword evidence="2" id="KW-0493">Microtubule</keyword>
<dbReference type="InterPro" id="IPR036961">
    <property type="entry name" value="Kinesin_motor_dom_sf"/>
</dbReference>
<protein>
    <recommendedName>
        <fullName evidence="9">Kinesin motor domain-containing protein</fullName>
    </recommendedName>
</protein>
<dbReference type="InterPro" id="IPR019821">
    <property type="entry name" value="Kinesin_motor_CS"/>
</dbReference>
<dbReference type="PANTHER" id="PTHR47972:SF45">
    <property type="entry name" value="PROTEIN CLARET SEGREGATIONAL"/>
    <property type="match status" value="1"/>
</dbReference>
<dbReference type="STRING" id="3088.A0A383VNE9"/>
<dbReference type="GO" id="GO:0008017">
    <property type="term" value="F:microtubule binding"/>
    <property type="evidence" value="ECO:0007669"/>
    <property type="project" value="InterPro"/>
</dbReference>
<dbReference type="GO" id="GO:0007018">
    <property type="term" value="P:microtubule-based movement"/>
    <property type="evidence" value="ECO:0007669"/>
    <property type="project" value="InterPro"/>
</dbReference>
<keyword evidence="4 6" id="KW-0067">ATP-binding</keyword>
<evidence type="ECO:0000313" key="10">
    <source>
        <dbReference type="EMBL" id="SZX66254.1"/>
    </source>
</evidence>
<keyword evidence="5 6" id="KW-0505">Motor protein</keyword>
<dbReference type="EMBL" id="FNXT01000690">
    <property type="protein sequence ID" value="SZX66254.1"/>
    <property type="molecule type" value="Genomic_DNA"/>
</dbReference>
<evidence type="ECO:0000256" key="1">
    <source>
        <dbReference type="ARBA" id="ARBA00010899"/>
    </source>
</evidence>
<dbReference type="Pfam" id="PF00225">
    <property type="entry name" value="Kinesin"/>
    <property type="match status" value="1"/>
</dbReference>
<feature type="region of interest" description="Disordered" evidence="8">
    <location>
        <begin position="239"/>
        <end position="273"/>
    </location>
</feature>
<feature type="compositionally biased region" description="Polar residues" evidence="8">
    <location>
        <begin position="101"/>
        <end position="116"/>
    </location>
</feature>
<keyword evidence="7" id="KW-0175">Coiled coil</keyword>
<dbReference type="GO" id="GO:0005874">
    <property type="term" value="C:microtubule"/>
    <property type="evidence" value="ECO:0007669"/>
    <property type="project" value="UniProtKB-KW"/>
</dbReference>
<feature type="compositionally biased region" description="Basic and acidic residues" evidence="8">
    <location>
        <begin position="1"/>
        <end position="18"/>
    </location>
</feature>
<evidence type="ECO:0000256" key="7">
    <source>
        <dbReference type="SAM" id="Coils"/>
    </source>
</evidence>
<evidence type="ECO:0000256" key="3">
    <source>
        <dbReference type="ARBA" id="ARBA00022741"/>
    </source>
</evidence>
<feature type="compositionally biased region" description="Polar residues" evidence="8">
    <location>
        <begin position="244"/>
        <end position="253"/>
    </location>
</feature>
<feature type="compositionally biased region" description="Low complexity" evidence="8">
    <location>
        <begin position="117"/>
        <end position="150"/>
    </location>
</feature>
<evidence type="ECO:0000259" key="9">
    <source>
        <dbReference type="PROSITE" id="PS50067"/>
    </source>
</evidence>
<name>A0A383VNE9_TETOB</name>
<evidence type="ECO:0000256" key="6">
    <source>
        <dbReference type="PROSITE-ProRule" id="PRU00283"/>
    </source>
</evidence>
<dbReference type="AlphaFoldDB" id="A0A383VNE9"/>
<sequence length="1227" mass="129454">MEAKDQKPKWQRALRDHNSNSSSSTQAVPGVKAKQKAATPTPTDKENNSSSRTTRLSVSKSSGTPIRKKTRTSISKLPAPPAAGGSAGQKPKAARAFGRLVSQSQPRRASTDSNSKPAAAAPGSSGARVTRAAAAGTAAARCSRSILAAAPPAPAVPKDPPALQQAGASAAPAAAVETPTQQQRQQATPASSQAAAAGRAPPRRVSGNFNRQLGMDKLQNEYEALQQKLALLKRDTNRDHGRLQASTPMSAVQQRKADTGAAQAPATGGTAPNTATSGAIAAVGAVQQEASAAALAAAGAGAAAAARTNSSGDSCSLGLSLSVLQSCENLQLHCSIPDAAGIMQSLQFAAKHPGSRAAQLASSTFCDSEFLASCEHALSAQLQRTKDGATDKSRIAELAALVKVLRRCVRDMASKSSAFVELCVKTEKEAAQELEKVRLDAETTLKRLEAEGALARAAAAQTEAAYKADRAAWVTSVDAQKFEVARLQREVEGLEEQRARAREDAKRSELARQQLEQEIKELRKASGQQLREVQMTQGEAVKQLRDERQQAEKKEAQLKADNEHLEASLAAANSQVAKLQQQLNSLNELQQGLQASLEGKQSAEASLMTQLTQMRAELSTAESSLATATADRLQLQQELSSKLDQLMLLESELRLKTSRLDAAQQQLATEAEEHAAERALLQRQLEQLMADKEEARSQLAAATASVESTSQQLAAADSARTQAEQAMQELQQLHDKLVAEQAELQAKVRELEAALEQGTAHSEELQTALDSVQAALDDARSQSAKQASRLAHLESEFEALQEVMGEGEQRDIVGRLLGRISTLQAAAAAAEATRRQLHNQMVELRGNIRVFCRVRPHPASSVRCLAGGTSLALTLDGKEHNFAFDKVFGPGTSQQQVFDSVSELVQSALDGYHVCLFSYGQTGAGKTYTMSGANTPEHQGLMPRAVNQILESVVQLTEQEWQYTLSASCIEVYNNTLRDLLAEGAGSKPEAGRINDANAIKHDAAGGHTVVIGANRLPVSDAASAAALMARASEARACEATAMNAVSSRSHCVFMLYIAASHAATNTHLTGSLCLVDLAGSERLDRSMVEDMRKREACSINQSLSALGDVFAALSSKTSHVPYRNSKLTYLLQPCLGGHGKTLMFCNINPEPASAQESLCSLKFAAKVNGCETAAKGGAKRNVTQGSASAALPSTPADAAGSGGSLGKRPAAGQTLAAGPKRSKLGG</sequence>
<proteinExistence type="inferred from homology"/>
<feature type="compositionally biased region" description="Polar residues" evidence="8">
    <location>
        <begin position="38"/>
        <end position="64"/>
    </location>
</feature>
<dbReference type="InterPro" id="IPR001752">
    <property type="entry name" value="Kinesin_motor_dom"/>
</dbReference>
<dbReference type="PRINTS" id="PR00380">
    <property type="entry name" value="KINESINHEAVY"/>
</dbReference>
<feature type="compositionally biased region" description="Low complexity" evidence="8">
    <location>
        <begin position="82"/>
        <end position="91"/>
    </location>
</feature>
<feature type="domain" description="Kinesin motor" evidence="9">
    <location>
        <begin position="847"/>
        <end position="1171"/>
    </location>
</feature>
<dbReference type="InterPro" id="IPR027417">
    <property type="entry name" value="P-loop_NTPase"/>
</dbReference>
<feature type="compositionally biased region" description="Low complexity" evidence="8">
    <location>
        <begin position="259"/>
        <end position="273"/>
    </location>
</feature>
<dbReference type="PROSITE" id="PS50067">
    <property type="entry name" value="KINESIN_MOTOR_2"/>
    <property type="match status" value="1"/>
</dbReference>
<dbReference type="Gene3D" id="3.40.850.10">
    <property type="entry name" value="Kinesin motor domain"/>
    <property type="match status" value="1"/>
</dbReference>
<dbReference type="InterPro" id="IPR027640">
    <property type="entry name" value="Kinesin-like_fam"/>
</dbReference>
<evidence type="ECO:0000256" key="5">
    <source>
        <dbReference type="ARBA" id="ARBA00023175"/>
    </source>
</evidence>
<feature type="coiled-coil region" evidence="7">
    <location>
        <begin position="431"/>
        <end position="847"/>
    </location>
</feature>
<dbReference type="SUPFAM" id="SSF52540">
    <property type="entry name" value="P-loop containing nucleoside triphosphate hydrolases"/>
    <property type="match status" value="1"/>
</dbReference>
<evidence type="ECO:0000256" key="4">
    <source>
        <dbReference type="ARBA" id="ARBA00022840"/>
    </source>
</evidence>
<feature type="compositionally biased region" description="Low complexity" evidence="8">
    <location>
        <begin position="161"/>
        <end position="204"/>
    </location>
</feature>
<dbReference type="PROSITE" id="PS00411">
    <property type="entry name" value="KINESIN_MOTOR_1"/>
    <property type="match status" value="1"/>
</dbReference>
<comment type="similarity">
    <text evidence="1">Belongs to the TRAFAC class myosin-kinesin ATPase superfamily. Kinesin family. KIN-14 subfamily.</text>
</comment>
<gene>
    <name evidence="10" type="ORF">BQ4739_LOCUS6689</name>
</gene>
<keyword evidence="3 6" id="KW-0547">Nucleotide-binding</keyword>
<dbReference type="Proteomes" id="UP000256970">
    <property type="component" value="Unassembled WGS sequence"/>
</dbReference>
<dbReference type="GO" id="GO:0005524">
    <property type="term" value="F:ATP binding"/>
    <property type="evidence" value="ECO:0007669"/>
    <property type="project" value="UniProtKB-UniRule"/>
</dbReference>
<evidence type="ECO:0000256" key="2">
    <source>
        <dbReference type="ARBA" id="ARBA00022701"/>
    </source>
</evidence>
<keyword evidence="11" id="KW-1185">Reference proteome</keyword>
<dbReference type="SMART" id="SM00129">
    <property type="entry name" value="KISc"/>
    <property type="match status" value="1"/>
</dbReference>
<organism evidence="10 11">
    <name type="scientific">Tetradesmus obliquus</name>
    <name type="common">Green alga</name>
    <name type="synonym">Acutodesmus obliquus</name>
    <dbReference type="NCBI Taxonomy" id="3088"/>
    <lineage>
        <taxon>Eukaryota</taxon>
        <taxon>Viridiplantae</taxon>
        <taxon>Chlorophyta</taxon>
        <taxon>core chlorophytes</taxon>
        <taxon>Chlorophyceae</taxon>
        <taxon>CS clade</taxon>
        <taxon>Sphaeropleales</taxon>
        <taxon>Scenedesmaceae</taxon>
        <taxon>Tetradesmus</taxon>
    </lineage>
</organism>
<feature type="region of interest" description="Disordered" evidence="8">
    <location>
        <begin position="1177"/>
        <end position="1227"/>
    </location>
</feature>
<dbReference type="PANTHER" id="PTHR47972">
    <property type="entry name" value="KINESIN-LIKE PROTEIN KLP-3"/>
    <property type="match status" value="1"/>
</dbReference>
<evidence type="ECO:0000256" key="8">
    <source>
        <dbReference type="SAM" id="MobiDB-lite"/>
    </source>
</evidence>
<feature type="binding site" evidence="6">
    <location>
        <begin position="920"/>
        <end position="927"/>
    </location>
    <ligand>
        <name>ATP</name>
        <dbReference type="ChEBI" id="CHEBI:30616"/>
    </ligand>
</feature>
<feature type="region of interest" description="Disordered" evidence="8">
    <location>
        <begin position="1"/>
        <end position="209"/>
    </location>
</feature>
<feature type="compositionally biased region" description="Pro residues" evidence="8">
    <location>
        <begin position="151"/>
        <end position="160"/>
    </location>
</feature>
<evidence type="ECO:0000313" key="11">
    <source>
        <dbReference type="Proteomes" id="UP000256970"/>
    </source>
</evidence>